<dbReference type="Gene3D" id="3.30.70.1230">
    <property type="entry name" value="Nucleotide cyclase"/>
    <property type="match status" value="1"/>
</dbReference>
<name>A0A081BXG6_VECG1</name>
<feature type="domain" description="Protein kinase" evidence="8">
    <location>
        <begin position="140"/>
        <end position="436"/>
    </location>
</feature>
<dbReference type="SUPFAM" id="SSF49879">
    <property type="entry name" value="SMAD/FHA domain"/>
    <property type="match status" value="1"/>
</dbReference>
<evidence type="ECO:0000256" key="1">
    <source>
        <dbReference type="ARBA" id="ARBA00004167"/>
    </source>
</evidence>
<dbReference type="GO" id="GO:0000407">
    <property type="term" value="C:phagophore assembly site"/>
    <property type="evidence" value="ECO:0007669"/>
    <property type="project" value="TreeGrafter"/>
</dbReference>
<dbReference type="GO" id="GO:0004016">
    <property type="term" value="F:adenylate cyclase activity"/>
    <property type="evidence" value="ECO:0007669"/>
    <property type="project" value="UniProtKB-ARBA"/>
</dbReference>
<dbReference type="EMBL" id="DF820465">
    <property type="protein sequence ID" value="GAK57021.1"/>
    <property type="molecule type" value="Genomic_DNA"/>
</dbReference>
<dbReference type="SMART" id="SM00240">
    <property type="entry name" value="FHA"/>
    <property type="match status" value="1"/>
</dbReference>
<dbReference type="Gene3D" id="1.10.510.10">
    <property type="entry name" value="Transferase(Phosphotransferase) domain 1"/>
    <property type="match status" value="1"/>
</dbReference>
<dbReference type="GO" id="GO:0004674">
    <property type="term" value="F:protein serine/threonine kinase activity"/>
    <property type="evidence" value="ECO:0007669"/>
    <property type="project" value="UniProtKB-KW"/>
</dbReference>
<dbReference type="Gene3D" id="2.60.200.20">
    <property type="match status" value="1"/>
</dbReference>
<dbReference type="PROSITE" id="PS50006">
    <property type="entry name" value="FHA_DOMAIN"/>
    <property type="match status" value="1"/>
</dbReference>
<dbReference type="InterPro" id="IPR008271">
    <property type="entry name" value="Ser/Thr_kinase_AS"/>
</dbReference>
<dbReference type="SUPFAM" id="SSF55073">
    <property type="entry name" value="Nucleotide cyclase"/>
    <property type="match status" value="1"/>
</dbReference>
<dbReference type="InterPro" id="IPR029787">
    <property type="entry name" value="Nucleotide_cyclase"/>
</dbReference>
<dbReference type="InterPro" id="IPR001054">
    <property type="entry name" value="A/G_cyclase"/>
</dbReference>
<evidence type="ECO:0000259" key="7">
    <source>
        <dbReference type="PROSITE" id="PS50006"/>
    </source>
</evidence>
<dbReference type="AlphaFoldDB" id="A0A081BXG6"/>
<keyword evidence="11" id="KW-1185">Reference proteome</keyword>
<sequence>MKVELRVTAGPAAGQQFTFDKPDCFLFGRSEEAHISLPNDPYVSRQHFLLEISPPDCKLTDLNSKNGVFVNGVRYGGRNPPIPGIRQAPNEVKEVHLKDRDEIIVGDTRIHISIAQSFGFPANVPAAPQVTGRVPQIPGYRIEQKIGQGKMGVVYKAREQHTGAVVALKIVSPRTALEPHNIRQFQRELEVLSQLQHEHIARLFRHGQAGGDFYFIVEYVDGMNLVQFLETKGGSLTLEEAAPLMLGILDGLAYAHRVKITMRTAQGKDKVFRGIVHQDLKPQNILLTHQKGAWFAKITDFGLSKGFESSGFTNITSPEQILRAPIYWPREQITHYTFPVPASDVFAIAAVFYEMLTGHWVRNGFQELFYKMSQQREQPSISEYLQVILANPTIPIRQRRQNIPAPLAKVIDRALRETEIPQSLSKMREILLHLRYRDAGEFRNALVQAFKEIGSRTQVNKTLPSPSRKISPSGVDVPTAGAVVYSTITPTKQKEVALLVLDLEQSTQYVLDKGDTSFSTLVGKMYRRIKNHASALDLIFLKCTGDGFLLAFQTMPAAFSLAASFLETPIHADMRIRMALHWGYVRTGPDGDVLGAEVHRAARIEGVKIEDRIAQTDRATLLPEADRILISKPGLHHLPVSLQGQFKSVGVFKLKNFENPCELWNFTR</sequence>
<dbReference type="GO" id="GO:0005524">
    <property type="term" value="F:ATP binding"/>
    <property type="evidence" value="ECO:0007669"/>
    <property type="project" value="UniProtKB-UniRule"/>
</dbReference>
<dbReference type="SUPFAM" id="SSF56112">
    <property type="entry name" value="Protein kinase-like (PK-like)"/>
    <property type="match status" value="1"/>
</dbReference>
<organism evidence="10">
    <name type="scientific">Vecturithrix granuli</name>
    <dbReference type="NCBI Taxonomy" id="1499967"/>
    <lineage>
        <taxon>Bacteria</taxon>
        <taxon>Candidatus Moduliflexota</taxon>
        <taxon>Candidatus Vecturitrichia</taxon>
        <taxon>Candidatus Vecturitrichales</taxon>
        <taxon>Candidatus Vecturitrichaceae</taxon>
        <taxon>Candidatus Vecturithrix</taxon>
    </lineage>
</organism>
<dbReference type="PANTHER" id="PTHR24348:SF22">
    <property type="entry name" value="NON-SPECIFIC SERINE_THREONINE PROTEIN KINASE"/>
    <property type="match status" value="1"/>
</dbReference>
<dbReference type="CDD" id="cd14014">
    <property type="entry name" value="STKc_PknB_like"/>
    <property type="match status" value="1"/>
</dbReference>
<dbReference type="InterPro" id="IPR000253">
    <property type="entry name" value="FHA_dom"/>
</dbReference>
<evidence type="ECO:0000256" key="4">
    <source>
        <dbReference type="ARBA" id="ARBA00022777"/>
    </source>
</evidence>
<dbReference type="GO" id="GO:0009190">
    <property type="term" value="P:cyclic nucleotide biosynthetic process"/>
    <property type="evidence" value="ECO:0007669"/>
    <property type="project" value="InterPro"/>
</dbReference>
<keyword evidence="5 6" id="KW-0067">ATP-binding</keyword>
<evidence type="ECO:0000256" key="6">
    <source>
        <dbReference type="PROSITE-ProRule" id="PRU10141"/>
    </source>
</evidence>
<dbReference type="PROSITE" id="PS00108">
    <property type="entry name" value="PROTEIN_KINASE_ST"/>
    <property type="match status" value="1"/>
</dbReference>
<evidence type="ECO:0000313" key="10">
    <source>
        <dbReference type="EMBL" id="GAK57021.1"/>
    </source>
</evidence>
<dbReference type="Proteomes" id="UP000030661">
    <property type="component" value="Unassembled WGS sequence"/>
</dbReference>
<dbReference type="GO" id="GO:0035556">
    <property type="term" value="P:intracellular signal transduction"/>
    <property type="evidence" value="ECO:0007669"/>
    <property type="project" value="InterPro"/>
</dbReference>
<dbReference type="GO" id="GO:0016020">
    <property type="term" value="C:membrane"/>
    <property type="evidence" value="ECO:0007669"/>
    <property type="project" value="UniProtKB-SubCell"/>
</dbReference>
<evidence type="ECO:0000259" key="9">
    <source>
        <dbReference type="PROSITE" id="PS50125"/>
    </source>
</evidence>
<keyword evidence="2" id="KW-0808">Transferase</keyword>
<dbReference type="Pfam" id="PF00498">
    <property type="entry name" value="FHA"/>
    <property type="match status" value="1"/>
</dbReference>
<reference evidence="10" key="1">
    <citation type="journal article" date="2015" name="PeerJ">
        <title>First genomic representation of candidate bacterial phylum KSB3 points to enhanced environmental sensing as a trigger of wastewater bulking.</title>
        <authorList>
            <person name="Sekiguchi Y."/>
            <person name="Ohashi A."/>
            <person name="Parks D.H."/>
            <person name="Yamauchi T."/>
            <person name="Tyson G.W."/>
            <person name="Hugenholtz P."/>
        </authorList>
    </citation>
    <scope>NUCLEOTIDE SEQUENCE [LARGE SCALE GENOMIC DNA]</scope>
</reference>
<keyword evidence="4 10" id="KW-0418">Kinase</keyword>
<dbReference type="SMART" id="SM00220">
    <property type="entry name" value="S_TKc"/>
    <property type="match status" value="1"/>
</dbReference>
<evidence type="ECO:0000259" key="8">
    <source>
        <dbReference type="PROSITE" id="PS50011"/>
    </source>
</evidence>
<accession>A0A081BXG6</accession>
<dbReference type="InterPro" id="IPR000719">
    <property type="entry name" value="Prot_kinase_dom"/>
</dbReference>
<evidence type="ECO:0000256" key="5">
    <source>
        <dbReference type="ARBA" id="ARBA00022840"/>
    </source>
</evidence>
<dbReference type="eggNOG" id="COG0515">
    <property type="taxonomic scope" value="Bacteria"/>
</dbReference>
<dbReference type="HOGENOM" id="CLU_410881_0_0_0"/>
<evidence type="ECO:0000256" key="3">
    <source>
        <dbReference type="ARBA" id="ARBA00022741"/>
    </source>
</evidence>
<dbReference type="PROSITE" id="PS50125">
    <property type="entry name" value="GUANYLATE_CYCLASE_2"/>
    <property type="match status" value="1"/>
</dbReference>
<keyword evidence="3 6" id="KW-0547">Nucleotide-binding</keyword>
<comment type="subcellular location">
    <subcellularLocation>
        <location evidence="1">Membrane</location>
        <topology evidence="1">Single-pass membrane protein</topology>
    </subcellularLocation>
</comment>
<dbReference type="STRING" id="1499967.U27_03985"/>
<dbReference type="InterPro" id="IPR017441">
    <property type="entry name" value="Protein_kinase_ATP_BS"/>
</dbReference>
<dbReference type="InterPro" id="IPR045269">
    <property type="entry name" value="Atg1-like"/>
</dbReference>
<dbReference type="GO" id="GO:0005776">
    <property type="term" value="C:autophagosome"/>
    <property type="evidence" value="ECO:0007669"/>
    <property type="project" value="TreeGrafter"/>
</dbReference>
<dbReference type="InterPro" id="IPR008984">
    <property type="entry name" value="SMAD_FHA_dom_sf"/>
</dbReference>
<proteinExistence type="predicted"/>
<protein>
    <submittedName>
        <fullName evidence="10">Serine/threonine protein kinase with FHA domain</fullName>
    </submittedName>
</protein>
<gene>
    <name evidence="10" type="ORF">U27_03985</name>
</gene>
<keyword evidence="10" id="KW-0723">Serine/threonine-protein kinase</keyword>
<evidence type="ECO:0000256" key="2">
    <source>
        <dbReference type="ARBA" id="ARBA00022679"/>
    </source>
</evidence>
<dbReference type="PROSITE" id="PS50011">
    <property type="entry name" value="PROTEIN_KINASE_DOM"/>
    <property type="match status" value="1"/>
</dbReference>
<dbReference type="CDD" id="cd00060">
    <property type="entry name" value="FHA"/>
    <property type="match status" value="1"/>
</dbReference>
<feature type="binding site" evidence="6">
    <location>
        <position position="169"/>
    </location>
    <ligand>
        <name>ATP</name>
        <dbReference type="ChEBI" id="CHEBI:30616"/>
    </ligand>
</feature>
<dbReference type="Pfam" id="PF00069">
    <property type="entry name" value="Pkinase"/>
    <property type="match status" value="1"/>
</dbReference>
<feature type="domain" description="Guanylate cyclase" evidence="9">
    <location>
        <begin position="497"/>
        <end position="605"/>
    </location>
</feature>
<dbReference type="PANTHER" id="PTHR24348">
    <property type="entry name" value="SERINE/THREONINE-PROTEIN KINASE UNC-51-RELATED"/>
    <property type="match status" value="1"/>
</dbReference>
<evidence type="ECO:0000313" key="11">
    <source>
        <dbReference type="Proteomes" id="UP000030661"/>
    </source>
</evidence>
<dbReference type="PROSITE" id="PS00107">
    <property type="entry name" value="PROTEIN_KINASE_ATP"/>
    <property type="match status" value="1"/>
</dbReference>
<feature type="domain" description="FHA" evidence="7">
    <location>
        <begin position="25"/>
        <end position="75"/>
    </location>
</feature>
<dbReference type="InterPro" id="IPR011009">
    <property type="entry name" value="Kinase-like_dom_sf"/>
</dbReference>
<dbReference type="GO" id="GO:0005829">
    <property type="term" value="C:cytosol"/>
    <property type="evidence" value="ECO:0007669"/>
    <property type="project" value="TreeGrafter"/>
</dbReference>